<dbReference type="PANTHER" id="PTHR35043">
    <property type="entry name" value="TRANSCRIPTION FACTOR DOMAIN-CONTAINING PROTEIN"/>
    <property type="match status" value="1"/>
</dbReference>
<evidence type="ECO:0000313" key="2">
    <source>
        <dbReference type="Proteomes" id="UP000799118"/>
    </source>
</evidence>
<sequence length="494" mass="53517">MEHSGGGTLAPEDVYISAQLSKACVRLDVPLYIPIFHSAGIALPTPSDTSCSGQSDSEIVWSCLTTIFACTWVAVHPNIPALDDSGGQLLWRRVKILAVALIAPEFIIIWAANQLRSARSGIAELRNFPACSDWTLTHGMFLVMGGFMLTSTSGQRIGVLQADDLHLLLSKDLISLPSIPCSEIMDRSKGDALGKTLALVQTTWFMAQVISRGVQHLPITELELTTAAFAFLNFLTYALWWKKPLDVRHPILVQLRDSDYSNSASHNKDPRAASFETLGFMEGTGGRSSFSDNESDVASTVQDCGKSTYACNSTSTGPCDATNKELHAAIKECVTFTIPASSIESTSGTASVKLWDYDHNLHDEWREGTGPYSFYGHENDGAPLPYMQSLETDETPSSPSEATPALVCHRISIPLTSFEVAYAGLLTDEACTLSARSNSPVVFGAPGATTSSITEDLRMDIADAAPRHPSSYLRSSAKINENEPSPVFRKMLLQ</sequence>
<dbReference type="Proteomes" id="UP000799118">
    <property type="component" value="Unassembled WGS sequence"/>
</dbReference>
<evidence type="ECO:0000313" key="1">
    <source>
        <dbReference type="EMBL" id="KAE9392766.1"/>
    </source>
</evidence>
<reference evidence="1" key="1">
    <citation type="journal article" date="2019" name="Environ. Microbiol.">
        <title>Fungal ecological strategies reflected in gene transcription - a case study of two litter decomposers.</title>
        <authorList>
            <person name="Barbi F."/>
            <person name="Kohler A."/>
            <person name="Barry K."/>
            <person name="Baskaran P."/>
            <person name="Daum C."/>
            <person name="Fauchery L."/>
            <person name="Ihrmark K."/>
            <person name="Kuo A."/>
            <person name="LaButti K."/>
            <person name="Lipzen A."/>
            <person name="Morin E."/>
            <person name="Grigoriev I.V."/>
            <person name="Henrissat B."/>
            <person name="Lindahl B."/>
            <person name="Martin F."/>
        </authorList>
    </citation>
    <scope>NUCLEOTIDE SEQUENCE</scope>
    <source>
        <strain evidence="1">JB14</strain>
    </source>
</reference>
<dbReference type="AlphaFoldDB" id="A0A6A4H4Q6"/>
<proteinExistence type="predicted"/>
<dbReference type="PANTHER" id="PTHR35043:SF7">
    <property type="entry name" value="TRANSCRIPTION FACTOR DOMAIN-CONTAINING PROTEIN"/>
    <property type="match status" value="1"/>
</dbReference>
<dbReference type="EMBL" id="ML769588">
    <property type="protein sequence ID" value="KAE9392766.1"/>
    <property type="molecule type" value="Genomic_DNA"/>
</dbReference>
<organism evidence="1 2">
    <name type="scientific">Gymnopus androsaceus JB14</name>
    <dbReference type="NCBI Taxonomy" id="1447944"/>
    <lineage>
        <taxon>Eukaryota</taxon>
        <taxon>Fungi</taxon>
        <taxon>Dikarya</taxon>
        <taxon>Basidiomycota</taxon>
        <taxon>Agaricomycotina</taxon>
        <taxon>Agaricomycetes</taxon>
        <taxon>Agaricomycetidae</taxon>
        <taxon>Agaricales</taxon>
        <taxon>Marasmiineae</taxon>
        <taxon>Omphalotaceae</taxon>
        <taxon>Gymnopus</taxon>
    </lineage>
</organism>
<keyword evidence="2" id="KW-1185">Reference proteome</keyword>
<name>A0A6A4H4Q6_9AGAR</name>
<protein>
    <submittedName>
        <fullName evidence="1">Uncharacterized protein</fullName>
    </submittedName>
</protein>
<dbReference type="OrthoDB" id="3029001at2759"/>
<accession>A0A6A4H4Q6</accession>
<gene>
    <name evidence="1" type="ORF">BT96DRAFT_944402</name>
</gene>